<accession>A0A165B371</accession>
<name>A0A165B371_EXIGL</name>
<feature type="binding site" evidence="1">
    <location>
        <position position="359"/>
    </location>
    <ligand>
        <name>ATP</name>
        <dbReference type="ChEBI" id="CHEBI:30616"/>
    </ligand>
</feature>
<keyword evidence="1" id="KW-0547">Nucleotide-binding</keyword>
<proteinExistence type="predicted"/>
<keyword evidence="1" id="KW-0067">ATP-binding</keyword>
<dbReference type="GO" id="GO:0005524">
    <property type="term" value="F:ATP binding"/>
    <property type="evidence" value="ECO:0007669"/>
    <property type="project" value="UniProtKB-UniRule"/>
</dbReference>
<dbReference type="Proteomes" id="UP000077266">
    <property type="component" value="Unassembled WGS sequence"/>
</dbReference>
<dbReference type="InterPro" id="IPR017441">
    <property type="entry name" value="Protein_kinase_ATP_BS"/>
</dbReference>
<evidence type="ECO:0000313" key="3">
    <source>
        <dbReference type="EMBL" id="KZV79742.1"/>
    </source>
</evidence>
<dbReference type="AlphaFoldDB" id="A0A165B371"/>
<organism evidence="3 4">
    <name type="scientific">Exidia glandulosa HHB12029</name>
    <dbReference type="NCBI Taxonomy" id="1314781"/>
    <lineage>
        <taxon>Eukaryota</taxon>
        <taxon>Fungi</taxon>
        <taxon>Dikarya</taxon>
        <taxon>Basidiomycota</taxon>
        <taxon>Agaricomycotina</taxon>
        <taxon>Agaricomycetes</taxon>
        <taxon>Auriculariales</taxon>
        <taxon>Exidiaceae</taxon>
        <taxon>Exidia</taxon>
    </lineage>
</organism>
<dbReference type="PROSITE" id="PS00107">
    <property type="entry name" value="PROTEIN_KINASE_ATP"/>
    <property type="match status" value="1"/>
</dbReference>
<protein>
    <recommendedName>
        <fullName evidence="5">Protein kinase domain-containing protein</fullName>
    </recommendedName>
</protein>
<sequence length="374" mass="40696">MDSDSPTAPSKGDALSPLRSLLPYTAPPPLSSQSSSPVSPTSSSSPTPLYPPSPPSPPSAPSSPSPSGPSSSHDASRAITPDPSRSVKHWPWRPNVYARLKVEGQILPVKLAEVTSTPPPDLPTDFGGDGRNESRFWACVYIDELDYCWWAFTVAIILLDEMLRLPVHEDVLAPAAVEIKSLVDDLRVLRDAIVSDENYGGSRLWLPLASATTLDEAVSIPHVCWPEEDTASRLVLHYSRNPGFFDNGVYALILHASNLCYALQESSGLYFGDLSQESLSRVGAWLRLDMPSFDTKPEDLNFVGSILQRLMTEQGVNLYRSPTLDHALSSVSAPHIIGKGAYGQVFKVSHPYWGDLAVKEPLPGQVKEQVQSSL</sequence>
<dbReference type="InParanoid" id="A0A165B371"/>
<feature type="compositionally biased region" description="Pro residues" evidence="2">
    <location>
        <begin position="48"/>
        <end position="67"/>
    </location>
</feature>
<dbReference type="EMBL" id="KV426570">
    <property type="protein sequence ID" value="KZV79742.1"/>
    <property type="molecule type" value="Genomic_DNA"/>
</dbReference>
<gene>
    <name evidence="3" type="ORF">EXIGLDRAFT_451639</name>
</gene>
<keyword evidence="4" id="KW-1185">Reference proteome</keyword>
<reference evidence="3 4" key="1">
    <citation type="journal article" date="2016" name="Mol. Biol. Evol.">
        <title>Comparative Genomics of Early-Diverging Mushroom-Forming Fungi Provides Insights into the Origins of Lignocellulose Decay Capabilities.</title>
        <authorList>
            <person name="Nagy L.G."/>
            <person name="Riley R."/>
            <person name="Tritt A."/>
            <person name="Adam C."/>
            <person name="Daum C."/>
            <person name="Floudas D."/>
            <person name="Sun H."/>
            <person name="Yadav J.S."/>
            <person name="Pangilinan J."/>
            <person name="Larsson K.H."/>
            <person name="Matsuura K."/>
            <person name="Barry K."/>
            <person name="Labutti K."/>
            <person name="Kuo R."/>
            <person name="Ohm R.A."/>
            <person name="Bhattacharya S.S."/>
            <person name="Shirouzu T."/>
            <person name="Yoshinaga Y."/>
            <person name="Martin F.M."/>
            <person name="Grigoriev I.V."/>
            <person name="Hibbett D.S."/>
        </authorList>
    </citation>
    <scope>NUCLEOTIDE SEQUENCE [LARGE SCALE GENOMIC DNA]</scope>
    <source>
        <strain evidence="3 4">HHB12029</strain>
    </source>
</reference>
<evidence type="ECO:0000256" key="2">
    <source>
        <dbReference type="SAM" id="MobiDB-lite"/>
    </source>
</evidence>
<evidence type="ECO:0008006" key="5">
    <source>
        <dbReference type="Google" id="ProtNLM"/>
    </source>
</evidence>
<feature type="region of interest" description="Disordered" evidence="2">
    <location>
        <begin position="1"/>
        <end position="87"/>
    </location>
</feature>
<feature type="compositionally biased region" description="Low complexity" evidence="2">
    <location>
        <begin position="31"/>
        <end position="47"/>
    </location>
</feature>
<evidence type="ECO:0000313" key="4">
    <source>
        <dbReference type="Proteomes" id="UP000077266"/>
    </source>
</evidence>
<evidence type="ECO:0000256" key="1">
    <source>
        <dbReference type="PROSITE-ProRule" id="PRU10141"/>
    </source>
</evidence>